<keyword evidence="9" id="KW-1185">Reference proteome</keyword>
<dbReference type="GO" id="GO:0005737">
    <property type="term" value="C:cytoplasm"/>
    <property type="evidence" value="ECO:0007669"/>
    <property type="project" value="TreeGrafter"/>
</dbReference>
<evidence type="ECO:0000256" key="2">
    <source>
        <dbReference type="ARBA" id="ARBA00005013"/>
    </source>
</evidence>
<comment type="similarity">
    <text evidence="3 6">Belongs to the DHNA family.</text>
</comment>
<keyword evidence="4 6" id="KW-0289">Folate biosynthesis</keyword>
<keyword evidence="5 6" id="KW-0456">Lyase</keyword>
<accession>A0A918MNC0</accession>
<dbReference type="NCBIfam" id="TIGR00526">
    <property type="entry name" value="folB_dom"/>
    <property type="match status" value="1"/>
</dbReference>
<dbReference type="InterPro" id="IPR043133">
    <property type="entry name" value="GTP-CH-I_C/QueF"/>
</dbReference>
<dbReference type="EC" id="4.1.2.25" evidence="6"/>
<dbReference type="GO" id="GO:0046656">
    <property type="term" value="P:folic acid biosynthetic process"/>
    <property type="evidence" value="ECO:0007669"/>
    <property type="project" value="UniProtKB-UniRule"/>
</dbReference>
<dbReference type="Gene3D" id="3.30.1130.10">
    <property type="match status" value="1"/>
</dbReference>
<organism evidence="8 9">
    <name type="scientific">Arenibacter certesii</name>
    <dbReference type="NCBI Taxonomy" id="228955"/>
    <lineage>
        <taxon>Bacteria</taxon>
        <taxon>Pseudomonadati</taxon>
        <taxon>Bacteroidota</taxon>
        <taxon>Flavobacteriia</taxon>
        <taxon>Flavobacteriales</taxon>
        <taxon>Flavobacteriaceae</taxon>
        <taxon>Arenibacter</taxon>
    </lineage>
</organism>
<reference evidence="8" key="2">
    <citation type="submission" date="2020-09" db="EMBL/GenBank/DDBJ databases">
        <authorList>
            <person name="Sun Q."/>
            <person name="Kim S."/>
        </authorList>
    </citation>
    <scope>NUCLEOTIDE SEQUENCE</scope>
    <source>
        <strain evidence="8">KCTC 12113</strain>
    </source>
</reference>
<name>A0A918MNC0_9FLAO</name>
<dbReference type="InterPro" id="IPR006156">
    <property type="entry name" value="Dihydroneopterin_aldolase"/>
</dbReference>
<comment type="catalytic activity">
    <reaction evidence="1 6">
        <text>7,8-dihydroneopterin = 6-hydroxymethyl-7,8-dihydropterin + glycolaldehyde</text>
        <dbReference type="Rhea" id="RHEA:10540"/>
        <dbReference type="ChEBI" id="CHEBI:17001"/>
        <dbReference type="ChEBI" id="CHEBI:17071"/>
        <dbReference type="ChEBI" id="CHEBI:44841"/>
        <dbReference type="EC" id="4.1.2.25"/>
    </reaction>
</comment>
<evidence type="ECO:0000256" key="3">
    <source>
        <dbReference type="ARBA" id="ARBA00005708"/>
    </source>
</evidence>
<comment type="function">
    <text evidence="6">Catalyzes the conversion of 7,8-dihydroneopterin to 6-hydroxymethyl-7,8-dihydropterin.</text>
</comment>
<sequence>MGLVKVSNIRVYAHHGCLGEETIIGSDYRVDVAVSANLKSASVSDQLSETVDYVHINRLVKEEMAIPSKLLEHVAQRIINRILDEIEIVKRVKVGVTKMNPPIGGDVEGVTIVLKSKR</sequence>
<dbReference type="PANTHER" id="PTHR42844">
    <property type="entry name" value="DIHYDRONEOPTERIN ALDOLASE 1-RELATED"/>
    <property type="match status" value="1"/>
</dbReference>
<dbReference type="NCBIfam" id="TIGR00525">
    <property type="entry name" value="folB"/>
    <property type="match status" value="1"/>
</dbReference>
<comment type="pathway">
    <text evidence="2 6">Cofactor biosynthesis; tetrahydrofolate biosynthesis; 2-amino-4-hydroxy-6-hydroxymethyl-7,8-dihydropteridine diphosphate from 7,8-dihydroneopterin triphosphate: step 3/4.</text>
</comment>
<dbReference type="PANTHER" id="PTHR42844:SF1">
    <property type="entry name" value="DIHYDRONEOPTERIN ALDOLASE 1-RELATED"/>
    <property type="match status" value="1"/>
</dbReference>
<feature type="domain" description="Dihydroneopterin aldolase/epimerase" evidence="7">
    <location>
        <begin position="4"/>
        <end position="114"/>
    </location>
</feature>
<dbReference type="AlphaFoldDB" id="A0A918MNC0"/>
<dbReference type="GO" id="GO:0004150">
    <property type="term" value="F:dihydroneopterin aldolase activity"/>
    <property type="evidence" value="ECO:0007669"/>
    <property type="project" value="UniProtKB-UniRule"/>
</dbReference>
<evidence type="ECO:0000259" key="7">
    <source>
        <dbReference type="SMART" id="SM00905"/>
    </source>
</evidence>
<dbReference type="RefSeq" id="WP_026813654.1">
    <property type="nucleotide sequence ID" value="NZ_BMWP01000016.1"/>
</dbReference>
<protein>
    <recommendedName>
        <fullName evidence="6">7,8-dihydroneopterin aldolase</fullName>
        <ecNumber evidence="6">4.1.2.25</ecNumber>
    </recommendedName>
</protein>
<comment type="caution">
    <text evidence="8">The sequence shown here is derived from an EMBL/GenBank/DDBJ whole genome shotgun (WGS) entry which is preliminary data.</text>
</comment>
<dbReference type="Proteomes" id="UP000634668">
    <property type="component" value="Unassembled WGS sequence"/>
</dbReference>
<evidence type="ECO:0000256" key="6">
    <source>
        <dbReference type="RuleBase" id="RU362079"/>
    </source>
</evidence>
<dbReference type="EMBL" id="BMWP01000016">
    <property type="protein sequence ID" value="GGW39013.1"/>
    <property type="molecule type" value="Genomic_DNA"/>
</dbReference>
<evidence type="ECO:0000256" key="5">
    <source>
        <dbReference type="ARBA" id="ARBA00023239"/>
    </source>
</evidence>
<gene>
    <name evidence="8" type="primary">folB</name>
    <name evidence="8" type="ORF">GCM10007383_24740</name>
</gene>
<proteinExistence type="inferred from homology"/>
<dbReference type="SUPFAM" id="SSF55620">
    <property type="entry name" value="Tetrahydrobiopterin biosynthesis enzymes-like"/>
    <property type="match status" value="1"/>
</dbReference>
<evidence type="ECO:0000256" key="4">
    <source>
        <dbReference type="ARBA" id="ARBA00022909"/>
    </source>
</evidence>
<reference evidence="8" key="1">
    <citation type="journal article" date="2014" name="Int. J. Syst. Evol. Microbiol.">
        <title>Complete genome sequence of Corynebacterium casei LMG S-19264T (=DSM 44701T), isolated from a smear-ripened cheese.</title>
        <authorList>
            <consortium name="US DOE Joint Genome Institute (JGI-PGF)"/>
            <person name="Walter F."/>
            <person name="Albersmeier A."/>
            <person name="Kalinowski J."/>
            <person name="Ruckert C."/>
        </authorList>
    </citation>
    <scope>NUCLEOTIDE SEQUENCE</scope>
    <source>
        <strain evidence="8">KCTC 12113</strain>
    </source>
</reference>
<dbReference type="InterPro" id="IPR006157">
    <property type="entry name" value="FolB_dom"/>
</dbReference>
<dbReference type="SMART" id="SM00905">
    <property type="entry name" value="FolB"/>
    <property type="match status" value="1"/>
</dbReference>
<evidence type="ECO:0000313" key="8">
    <source>
        <dbReference type="EMBL" id="GGW39013.1"/>
    </source>
</evidence>
<dbReference type="Pfam" id="PF02152">
    <property type="entry name" value="FolB"/>
    <property type="match status" value="1"/>
</dbReference>
<dbReference type="GO" id="GO:0046654">
    <property type="term" value="P:tetrahydrofolate biosynthetic process"/>
    <property type="evidence" value="ECO:0007669"/>
    <property type="project" value="UniProtKB-UniRule"/>
</dbReference>
<evidence type="ECO:0000256" key="1">
    <source>
        <dbReference type="ARBA" id="ARBA00001353"/>
    </source>
</evidence>
<evidence type="ECO:0000313" key="9">
    <source>
        <dbReference type="Proteomes" id="UP000634668"/>
    </source>
</evidence>